<proteinExistence type="predicted"/>
<reference evidence="1" key="1">
    <citation type="submission" date="2018-02" db="EMBL/GenBank/DDBJ databases">
        <title>The genomes of Aspergillus section Nigri reveals drivers in fungal speciation.</title>
        <authorList>
            <consortium name="DOE Joint Genome Institute"/>
            <person name="Vesth T.C."/>
            <person name="Nybo J."/>
            <person name="Theobald S."/>
            <person name="Brandl J."/>
            <person name="Frisvad J.C."/>
            <person name="Nielsen K.F."/>
            <person name="Lyhne E.K."/>
            <person name="Kogle M.E."/>
            <person name="Kuo A."/>
            <person name="Riley R."/>
            <person name="Clum A."/>
            <person name="Nolan M."/>
            <person name="Lipzen A."/>
            <person name="Salamov A."/>
            <person name="Henrissat B."/>
            <person name="Wiebenga A."/>
            <person name="De vries R.P."/>
            <person name="Grigoriev I.V."/>
            <person name="Mortensen U.H."/>
            <person name="Andersen M.R."/>
            <person name="Baker S.E."/>
        </authorList>
    </citation>
    <scope>NUCLEOTIDE SEQUENCE</scope>
    <source>
        <strain evidence="1">CBS 115574</strain>
    </source>
</reference>
<evidence type="ECO:0000313" key="1">
    <source>
        <dbReference type="EMBL" id="RAK86392.1"/>
    </source>
</evidence>
<organism evidence="1 2">
    <name type="scientific">Aspergillus costaricaensis CBS 115574</name>
    <dbReference type="NCBI Taxonomy" id="1448317"/>
    <lineage>
        <taxon>Eukaryota</taxon>
        <taxon>Fungi</taxon>
        <taxon>Dikarya</taxon>
        <taxon>Ascomycota</taxon>
        <taxon>Pezizomycotina</taxon>
        <taxon>Eurotiomycetes</taxon>
        <taxon>Eurotiomycetidae</taxon>
        <taxon>Eurotiales</taxon>
        <taxon>Aspergillaceae</taxon>
        <taxon>Aspergillus</taxon>
        <taxon>Aspergillus subgen. Circumdati</taxon>
    </lineage>
</organism>
<name>A0ACD1I9D8_9EURO</name>
<accession>A0ACD1I9D8</accession>
<protein>
    <submittedName>
        <fullName evidence="1">Amino acid transporter</fullName>
    </submittedName>
</protein>
<dbReference type="Proteomes" id="UP000249748">
    <property type="component" value="Unassembled WGS sequence"/>
</dbReference>
<evidence type="ECO:0000313" key="2">
    <source>
        <dbReference type="Proteomes" id="UP000249748"/>
    </source>
</evidence>
<gene>
    <name evidence="1" type="ORF">BO79DRAFT_271161</name>
</gene>
<dbReference type="EMBL" id="KZ824560">
    <property type="protein sequence ID" value="RAK86392.1"/>
    <property type="molecule type" value="Genomic_DNA"/>
</dbReference>
<sequence length="458" mass="50312">MLTSDQSHQQAADLEFGHEHDLDGIKKKNQNQPDINTDNDPFGNEETAEVKYRTMKWWQCGTLMVAENISLGILSLPSAVATLGMVPFAGLVVFISALSWYTGIIIGQFKIRHPWVHSMADAGHVLFDPIGREIIGIGQLLLLIFIMGSHIVTFTILMNTLTNHRTCSIVFGLIGLFICFLCALPRTMEKVVWMSIASFLSILVATIATIIATGIEAKEPVALDSVREVSFYKAFLAVTNIIFAYIAHVAFFGFISEMEEPHTFPKSLAMLQIVDTAMYLITGLLIYRYVGRDVQSPALSSAGPLMRKVAYGLAIPTVIISGVVFGHVASKYVYVRMYRGSDRMHERSFVSVGFWVGIALIIWTIAWIIAESIPAFNDLLSLVSSLFGSIFSYGLPAIFWLSMNRGSYNASASKIFLTMVNIAIIGIAFAICGMGLYVSGRAIKEGSSHGSWACSSNI</sequence>
<keyword evidence="2" id="KW-1185">Reference proteome</keyword>